<evidence type="ECO:0000313" key="4">
    <source>
        <dbReference type="Proteomes" id="UP000094112"/>
    </source>
</evidence>
<dbReference type="InterPro" id="IPR027357">
    <property type="entry name" value="DOCKER_dom"/>
</dbReference>
<dbReference type="GO" id="GO:0007264">
    <property type="term" value="P:small GTPase-mediated signal transduction"/>
    <property type="evidence" value="ECO:0007669"/>
    <property type="project" value="InterPro"/>
</dbReference>
<organism evidence="3 4">
    <name type="scientific">Wickerhamomyces anomalus (strain ATCC 58044 / CBS 1984 / NCYC 433 / NRRL Y-366-8)</name>
    <name type="common">Yeast</name>
    <name type="synonym">Hansenula anomala</name>
    <dbReference type="NCBI Taxonomy" id="683960"/>
    <lineage>
        <taxon>Eukaryota</taxon>
        <taxon>Fungi</taxon>
        <taxon>Dikarya</taxon>
        <taxon>Ascomycota</taxon>
        <taxon>Saccharomycotina</taxon>
        <taxon>Saccharomycetes</taxon>
        <taxon>Phaffomycetales</taxon>
        <taxon>Wickerhamomycetaceae</taxon>
        <taxon>Wickerhamomyces</taxon>
    </lineage>
</organism>
<dbReference type="GO" id="GO:0000422">
    <property type="term" value="P:autophagy of mitochondrion"/>
    <property type="evidence" value="ECO:0007669"/>
    <property type="project" value="EnsemblFungi"/>
</dbReference>
<dbReference type="InterPro" id="IPR046773">
    <property type="entry name" value="DOCKER_Lobe_C"/>
</dbReference>
<dbReference type="STRING" id="683960.A0A1E3P5I6"/>
<reference evidence="3 4" key="1">
    <citation type="journal article" date="2016" name="Proc. Natl. Acad. Sci. U.S.A.">
        <title>Comparative genomics of biotechnologically important yeasts.</title>
        <authorList>
            <person name="Riley R."/>
            <person name="Haridas S."/>
            <person name="Wolfe K.H."/>
            <person name="Lopes M.R."/>
            <person name="Hittinger C.T."/>
            <person name="Goeker M."/>
            <person name="Salamov A.A."/>
            <person name="Wisecaver J.H."/>
            <person name="Long T.M."/>
            <person name="Calvey C.H."/>
            <person name="Aerts A.L."/>
            <person name="Barry K.W."/>
            <person name="Choi C."/>
            <person name="Clum A."/>
            <person name="Coughlan A.Y."/>
            <person name="Deshpande S."/>
            <person name="Douglass A.P."/>
            <person name="Hanson S.J."/>
            <person name="Klenk H.-P."/>
            <person name="LaButti K.M."/>
            <person name="Lapidus A."/>
            <person name="Lindquist E.A."/>
            <person name="Lipzen A.M."/>
            <person name="Meier-Kolthoff J.P."/>
            <person name="Ohm R.A."/>
            <person name="Otillar R.P."/>
            <person name="Pangilinan J.L."/>
            <person name="Peng Y."/>
            <person name="Rokas A."/>
            <person name="Rosa C.A."/>
            <person name="Scheuner C."/>
            <person name="Sibirny A.A."/>
            <person name="Slot J.C."/>
            <person name="Stielow J.B."/>
            <person name="Sun H."/>
            <person name="Kurtzman C.P."/>
            <person name="Blackwell M."/>
            <person name="Grigoriev I.V."/>
            <person name="Jeffries T.W."/>
        </authorList>
    </citation>
    <scope>NUCLEOTIDE SEQUENCE [LARGE SCALE GENOMIC DNA]</scope>
    <source>
        <strain evidence="4">ATCC 58044 / CBS 1984 / NCYC 433 / NRRL Y-366-8</strain>
    </source>
</reference>
<dbReference type="Gene3D" id="1.25.40.410">
    <property type="match status" value="1"/>
</dbReference>
<dbReference type="CDD" id="cd11684">
    <property type="entry name" value="DHR2_DOCK"/>
    <property type="match status" value="1"/>
</dbReference>
<feature type="non-terminal residue" evidence="3">
    <location>
        <position position="1"/>
    </location>
</feature>
<feature type="non-terminal residue" evidence="3">
    <location>
        <position position="1790"/>
    </location>
</feature>
<dbReference type="Pfam" id="PF16172">
    <property type="entry name" value="DOCK_N"/>
    <property type="match status" value="1"/>
</dbReference>
<proteinExistence type="inferred from homology"/>
<dbReference type="EMBL" id="KV454210">
    <property type="protein sequence ID" value="ODQ60097.1"/>
    <property type="molecule type" value="Genomic_DNA"/>
</dbReference>
<dbReference type="GO" id="GO:0005085">
    <property type="term" value="F:guanyl-nucleotide exchange factor activity"/>
    <property type="evidence" value="ECO:0007669"/>
    <property type="project" value="InterPro"/>
</dbReference>
<dbReference type="GO" id="GO:0005739">
    <property type="term" value="C:mitochondrion"/>
    <property type="evidence" value="ECO:0007669"/>
    <property type="project" value="EnsemblFungi"/>
</dbReference>
<dbReference type="Proteomes" id="UP000094112">
    <property type="component" value="Unassembled WGS sequence"/>
</dbReference>
<dbReference type="Gene3D" id="1.20.58.740">
    <property type="match status" value="1"/>
</dbReference>
<dbReference type="GeneID" id="30197773"/>
<dbReference type="InterPro" id="IPR026791">
    <property type="entry name" value="DOCK"/>
</dbReference>
<sequence length="1790" mass="203000">LQWSPLPMLAHGKVVKAFLPLDKFPSLKLSAFYKNLYPGDEVFLFETNNANWARGYLIVQPLPSDFIAKSSDLDKLPEQKVSVVIIPLSYVHINDRLPMTSNFAAPSATDFEHGQSTIPSIHELQQSNSKARNGDLLDEAANIKIKPPLPLVRLDTGNLLDELVPSLALLASHIYSFYSVGEYVLFKKLYESFDELNNLRLRLTHNLLTRSEQALAKKQVSLLLTNISKFLSSKGVNRFDKSTGSQLKHDSSGYQSITARDVNSGELYDYQNAELAQQPIPKLIAANQLTATLAPNFPVNENLDIELKPKKITKFDKVTPSQILVDFKDVNGTSSLNPKGFVGMTAYLYLRTAKRRLTEAFAIHISSSSEFSLDKISAALFRNIPGTEVDTSRIYLVAILTEEIDVSKTAEATSSSVKKVRKGIAAGVADISRIFSRHTGALKSGESHQFIIKLFGSYVNKSDNTTLDPKNMNFGWGELIDRVISGSKKGVAVNPRAEKLIVSIKEFKGDLQSVASDFDSNIKTPIYQIRTNFFDPLVKSYDRIYLSLGKVNLTFNSTPFPGDLISIQLVNSNPKSKVSISKATNETPGRQWDFTSVHSNEVVGETIKISGIESIGENESLKLRLFVNFEYKAEAELVVSEKGLIHEQNKSQLTLFKVGPQTVASLEVTTRYVGKAYNVETAFQHILSWKRLYSLPEHEERLIETLKLLNQTPLEQTIKYFKELCASLLEIFQSSTKVNLTKLKTASFYAFIHLLDVVVARQEQYTYLFHDFVSMHPASENKLPKIGSDLLFMTAGYFGKADTEWNYVGRTLCRISPLLLKVSIMTLDKTDLKEFRSSWKALAQVLSSFLALRVESMIPDQLLVLEYVDLLLEHLRDLFPDSDVVEYGITLINSVGTRGLFQDEQATIKNKESKIFITKLLLIRRLLNSWIFQNAEIQSSTEKFYFCAINWAVEAYDDGNTELDVLRLANSCLVSLCSIAWTVIVEKNESNYTLPRSASRLLLVVAQLFYKIHQYARNNGLFDPKRTYTQLFPNTYPFPELIMDSVINDVTVVEILIELGVIYSFITKISKNIASNSQGFVSILEASSKDDIFNTSPNFVKSFTKDDLLLIIQTNRLLVQSKFFPSEKWISLHALFIESTTSASELIKFILIKDHIPSAANPETFDRSLWSKYLKSLLAMSSSMPASICHLAEVPRKATWKITQDIRSRCASVVNQSWDCLGWDSLKRDYVRFNVKKNSGYHVEFIQDDYGILEELVVFCLQRNAQCQIVGVKVLWTIMIAELLVQETSDEPVQNKLAAIEKGCMVGLDKFFKSERYIPGLYEQRNFIKRLKMVVRLDPEDESFPDVYNFIQNLSEFLDIQNDLTSVPKGDEFDDERTFHDLDILRHLMRVNNAKKFHASLDDLYERNLAKSNYVQAALCLELLASTYDWNVEEELPISIKPKFPAQTAFERKENLYKNIAANLVKGNKLEKAVLIYKELSEAYDKINFNLKGLSFVHNKLSQLYLDLTTADRSTPTYFKVQFMGFGFPKTVRGRSFIYEGFTFEHINSIHNRLLRLHIGAQIISNDDEAAYLTENVPNGKYLHIVTVKPQMDFANNHGNLSSAARLYMENKDLKYFTTSKRLQKSTSVLDLWVEETIYETLNTFPTLMNRSEVVQVQTTKLSPIQNALRTLSAKTQDLVNAEISAQKSLRDNERKSTSFNELSRNLSGTVDAPVNGGIGQYREFFNVEVGEDDEELENDLNVLKSAFDNLSICIFRCLMVHGKLVPDTLKESHTVLINLFEKNFEQEIK</sequence>
<dbReference type="GO" id="GO:0031267">
    <property type="term" value="F:small GTPase binding"/>
    <property type="evidence" value="ECO:0007669"/>
    <property type="project" value="TreeGrafter"/>
</dbReference>
<dbReference type="InterPro" id="IPR043162">
    <property type="entry name" value="DOCK_C_lobe_C"/>
</dbReference>
<accession>A0A1E3P5I6</accession>
<dbReference type="Pfam" id="PF25338">
    <property type="entry name" value="C2_DCK_4th"/>
    <property type="match status" value="1"/>
</dbReference>
<evidence type="ECO:0000259" key="2">
    <source>
        <dbReference type="PROSITE" id="PS51651"/>
    </source>
</evidence>
<dbReference type="GO" id="GO:0005886">
    <property type="term" value="C:plasma membrane"/>
    <property type="evidence" value="ECO:0007669"/>
    <property type="project" value="EnsemblFungi"/>
</dbReference>
<dbReference type="OrthoDB" id="18896at2759"/>
<gene>
    <name evidence="3" type="ORF">WICANDRAFT_12263</name>
</gene>
<dbReference type="InterPro" id="IPR032376">
    <property type="entry name" value="DOCK_N"/>
</dbReference>
<dbReference type="Pfam" id="PF20421">
    <property type="entry name" value="DHR-2_Lobe_C"/>
    <property type="match status" value="1"/>
</dbReference>
<dbReference type="InterPro" id="IPR057500">
    <property type="entry name" value="C2_DCK1_4th"/>
</dbReference>
<protein>
    <recommendedName>
        <fullName evidence="2">DOCKER domain-containing protein</fullName>
    </recommendedName>
</protein>
<comment type="similarity">
    <text evidence="1">Belongs to the DOCK family.</text>
</comment>
<dbReference type="PANTHER" id="PTHR45653:SF10">
    <property type="entry name" value="MYOBLAST CITY, ISOFORM B"/>
    <property type="match status" value="1"/>
</dbReference>
<evidence type="ECO:0000313" key="3">
    <source>
        <dbReference type="EMBL" id="ODQ60097.1"/>
    </source>
</evidence>
<evidence type="ECO:0000256" key="1">
    <source>
        <dbReference type="PROSITE-ProRule" id="PRU00984"/>
    </source>
</evidence>
<dbReference type="RefSeq" id="XP_019039304.1">
    <property type="nucleotide sequence ID" value="XM_019180527.1"/>
</dbReference>
<feature type="domain" description="DOCKER" evidence="2">
    <location>
        <begin position="1388"/>
        <end position="1790"/>
    </location>
</feature>
<dbReference type="InterPro" id="IPR043161">
    <property type="entry name" value="DOCK_C_lobe_A"/>
</dbReference>
<name>A0A1E3P5I6_WICAA</name>
<dbReference type="PANTHER" id="PTHR45653">
    <property type="entry name" value="DEDICATOR OF CYTOKINESIS"/>
    <property type="match status" value="1"/>
</dbReference>
<keyword evidence="4" id="KW-1185">Reference proteome</keyword>
<dbReference type="PROSITE" id="PS51651">
    <property type="entry name" value="DOCKER"/>
    <property type="match status" value="1"/>
</dbReference>